<dbReference type="EMBL" id="JADIMP010000090">
    <property type="protein sequence ID" value="MBO8441879.1"/>
    <property type="molecule type" value="Genomic_DNA"/>
</dbReference>
<dbReference type="SFLD" id="SFLDS00003">
    <property type="entry name" value="Haloacid_Dehalogenase"/>
    <property type="match status" value="1"/>
</dbReference>
<reference evidence="1" key="1">
    <citation type="submission" date="2020-10" db="EMBL/GenBank/DDBJ databases">
        <authorList>
            <person name="Gilroy R."/>
        </authorList>
    </citation>
    <scope>NUCLEOTIDE SEQUENCE</scope>
    <source>
        <strain evidence="1">C6-149</strain>
    </source>
</reference>
<dbReference type="Proteomes" id="UP000823614">
    <property type="component" value="Unassembled WGS sequence"/>
</dbReference>
<gene>
    <name evidence="1" type="ORF">IAA89_05565</name>
</gene>
<dbReference type="InterPro" id="IPR023214">
    <property type="entry name" value="HAD_sf"/>
</dbReference>
<dbReference type="InterPro" id="IPR036412">
    <property type="entry name" value="HAD-like_sf"/>
</dbReference>
<dbReference type="InterPro" id="IPR000150">
    <property type="entry name" value="Cof"/>
</dbReference>
<dbReference type="PANTHER" id="PTHR10000">
    <property type="entry name" value="PHOSPHOSERINE PHOSPHATASE"/>
    <property type="match status" value="1"/>
</dbReference>
<dbReference type="Pfam" id="PF08282">
    <property type="entry name" value="Hydrolase_3"/>
    <property type="match status" value="1"/>
</dbReference>
<dbReference type="SFLD" id="SFLDG01140">
    <property type="entry name" value="C2.B:_Phosphomannomutase_and_P"/>
    <property type="match status" value="1"/>
</dbReference>
<protein>
    <submittedName>
        <fullName evidence="1">HAD family phosphatase</fullName>
    </submittedName>
</protein>
<sequence length="283" mass="31971">MPIKLIATDMDGTFLHRDNTYNHERFMQQFKQMQQQNIHFVAASGSQHQRLMHQFADIKDQMDFISENGSIVYHGQQLLAVNETPDDIVSAILSYIKEKYPQPTALTAVCGVKAAYIESSTPKKVLDALDGFFNKIKLVDNLFEAASKTLGDQIVKIMVTFANDKNTNKNIKEILKHFNKDKRIIGVYSGLNTVDFGIAGVDKATGIKQLQDLYHIKDNEIVTFGDNLNDLPMLRLTPYGIAMLNANPKILSEVDHITPENNEHDGVLNAIDKILDSNQYWED</sequence>
<dbReference type="InterPro" id="IPR006379">
    <property type="entry name" value="HAD-SF_hydro_IIB"/>
</dbReference>
<dbReference type="Gene3D" id="3.40.50.1000">
    <property type="entry name" value="HAD superfamily/HAD-like"/>
    <property type="match status" value="1"/>
</dbReference>
<dbReference type="AlphaFoldDB" id="A0A9D9EAU1"/>
<proteinExistence type="predicted"/>
<dbReference type="GO" id="GO:0016791">
    <property type="term" value="F:phosphatase activity"/>
    <property type="evidence" value="ECO:0007669"/>
    <property type="project" value="TreeGrafter"/>
</dbReference>
<evidence type="ECO:0000313" key="2">
    <source>
        <dbReference type="Proteomes" id="UP000823614"/>
    </source>
</evidence>
<dbReference type="PANTHER" id="PTHR10000:SF53">
    <property type="entry name" value="5-AMINO-6-(5-PHOSPHO-D-RIBITYLAMINO)URACIL PHOSPHATASE YBJI-RELATED"/>
    <property type="match status" value="1"/>
</dbReference>
<dbReference type="GO" id="GO:0005829">
    <property type="term" value="C:cytosol"/>
    <property type="evidence" value="ECO:0007669"/>
    <property type="project" value="TreeGrafter"/>
</dbReference>
<organism evidence="1 2">
    <name type="scientific">Candidatus Gallilactobacillus intestinavium</name>
    <dbReference type="NCBI Taxonomy" id="2840838"/>
    <lineage>
        <taxon>Bacteria</taxon>
        <taxon>Bacillati</taxon>
        <taxon>Bacillota</taxon>
        <taxon>Bacilli</taxon>
        <taxon>Lactobacillales</taxon>
        <taxon>Lactobacillaceae</taxon>
        <taxon>Lactobacillaceae incertae sedis</taxon>
        <taxon>Candidatus Gallilactobacillus</taxon>
    </lineage>
</organism>
<dbReference type="NCBIfam" id="TIGR01484">
    <property type="entry name" value="HAD-SF-IIB"/>
    <property type="match status" value="1"/>
</dbReference>
<reference evidence="1" key="2">
    <citation type="journal article" date="2021" name="PeerJ">
        <title>Extensive microbial diversity within the chicken gut microbiome revealed by metagenomics and culture.</title>
        <authorList>
            <person name="Gilroy R."/>
            <person name="Ravi A."/>
            <person name="Getino M."/>
            <person name="Pursley I."/>
            <person name="Horton D.L."/>
            <person name="Alikhan N.F."/>
            <person name="Baker D."/>
            <person name="Gharbi K."/>
            <person name="Hall N."/>
            <person name="Watson M."/>
            <person name="Adriaenssens E.M."/>
            <person name="Foster-Nyarko E."/>
            <person name="Jarju S."/>
            <person name="Secka A."/>
            <person name="Antonio M."/>
            <person name="Oren A."/>
            <person name="Chaudhuri R.R."/>
            <person name="La Ragione R."/>
            <person name="Hildebrand F."/>
            <person name="Pallen M.J."/>
        </authorList>
    </citation>
    <scope>NUCLEOTIDE SEQUENCE</scope>
    <source>
        <strain evidence="1">C6-149</strain>
    </source>
</reference>
<name>A0A9D9EAU1_9LACO</name>
<dbReference type="SUPFAM" id="SSF56784">
    <property type="entry name" value="HAD-like"/>
    <property type="match status" value="1"/>
</dbReference>
<evidence type="ECO:0000313" key="1">
    <source>
        <dbReference type="EMBL" id="MBO8441879.1"/>
    </source>
</evidence>
<dbReference type="NCBIfam" id="TIGR00099">
    <property type="entry name" value="Cof-subfamily"/>
    <property type="match status" value="1"/>
</dbReference>
<comment type="caution">
    <text evidence="1">The sequence shown here is derived from an EMBL/GenBank/DDBJ whole genome shotgun (WGS) entry which is preliminary data.</text>
</comment>
<dbReference type="Gene3D" id="3.30.1240.10">
    <property type="match status" value="1"/>
</dbReference>
<dbReference type="GO" id="GO:0000287">
    <property type="term" value="F:magnesium ion binding"/>
    <property type="evidence" value="ECO:0007669"/>
    <property type="project" value="TreeGrafter"/>
</dbReference>
<accession>A0A9D9EAU1</accession>